<dbReference type="KEGG" id="dmm:dnm_074670"/>
<evidence type="ECO:0000256" key="7">
    <source>
        <dbReference type="SAM" id="Phobius"/>
    </source>
</evidence>
<sequence length="412" mass="45501">MSIDIKMAWRNIWRNPRRTLLTISAIAFASLLLVFMLSFQFGSYETMINAAVKIQTGHFQIQAEGYREKRSIRQVVSDPASAGKILDKIPEIAAYTFRAEAFSLVSSENRTYGAMVVGVDPVREAGVSTLKELIREGSYFSDNDTAHALVGRLLAKNLQAGIGDELILLGQGRDGSVAATVVTVRGIYSSGQDEFDRSAIHIPLKYFQDIYTMNGAVHEVIAVGRSLENVSEIKADVVAHIKKSAIKSSLVVLDWEELMPGLRQAISMDLISGLIFWFLLIIIVAFSILNTFLMAIFERTREFGVMMAIGTTPGRLTKLLLIESVFMTLLGVISGIFLGGLLTWYFQIHGIDFGSANELLSQYGISGRMYPKLSLLSALLGPGMVLFITFLAALYPAFKVRKLRPVEAMSYT</sequence>
<comment type="subcellular location">
    <subcellularLocation>
        <location evidence="1">Cell membrane</location>
        <topology evidence="1">Multi-pass membrane protein</topology>
    </subcellularLocation>
</comment>
<feature type="transmembrane region" description="Helical" evidence="7">
    <location>
        <begin position="20"/>
        <end position="39"/>
    </location>
</feature>
<gene>
    <name evidence="10" type="ORF">dnm_074670</name>
</gene>
<name>A0A975BTI0_9BACT</name>
<dbReference type="Proteomes" id="UP000663722">
    <property type="component" value="Chromosome"/>
</dbReference>
<dbReference type="PANTHER" id="PTHR30572:SF4">
    <property type="entry name" value="ABC TRANSPORTER PERMEASE YTRF"/>
    <property type="match status" value="1"/>
</dbReference>
<feature type="domain" description="ABC3 transporter permease C-terminal" evidence="8">
    <location>
        <begin position="275"/>
        <end position="404"/>
    </location>
</feature>
<feature type="transmembrane region" description="Helical" evidence="7">
    <location>
        <begin position="373"/>
        <end position="395"/>
    </location>
</feature>
<dbReference type="InterPro" id="IPR025857">
    <property type="entry name" value="MacB_PCD"/>
</dbReference>
<dbReference type="AlphaFoldDB" id="A0A975BTI0"/>
<evidence type="ECO:0000256" key="6">
    <source>
        <dbReference type="ARBA" id="ARBA00038076"/>
    </source>
</evidence>
<feature type="transmembrane region" description="Helical" evidence="7">
    <location>
        <begin position="274"/>
        <end position="297"/>
    </location>
</feature>
<evidence type="ECO:0000313" key="11">
    <source>
        <dbReference type="Proteomes" id="UP000663722"/>
    </source>
</evidence>
<keyword evidence="5 7" id="KW-0472">Membrane</keyword>
<reference evidence="10" key="1">
    <citation type="journal article" date="2021" name="Microb. Physiol.">
        <title>Proteogenomic Insights into the Physiology of Marine, Sulfate-Reducing, Filamentous Desulfonema limicola and Desulfonema magnum.</title>
        <authorList>
            <person name="Schnaars V."/>
            <person name="Wohlbrand L."/>
            <person name="Scheve S."/>
            <person name="Hinrichs C."/>
            <person name="Reinhardt R."/>
            <person name="Rabus R."/>
        </authorList>
    </citation>
    <scope>NUCLEOTIDE SEQUENCE</scope>
    <source>
        <strain evidence="10">4be13</strain>
    </source>
</reference>
<dbReference type="Pfam" id="PF02687">
    <property type="entry name" value="FtsX"/>
    <property type="match status" value="1"/>
</dbReference>
<proteinExistence type="inferred from homology"/>
<keyword evidence="2" id="KW-1003">Cell membrane</keyword>
<dbReference type="InterPro" id="IPR050250">
    <property type="entry name" value="Macrolide_Exporter_MacB"/>
</dbReference>
<dbReference type="InterPro" id="IPR003838">
    <property type="entry name" value="ABC3_permease_C"/>
</dbReference>
<keyword evidence="11" id="KW-1185">Reference proteome</keyword>
<feature type="transmembrane region" description="Helical" evidence="7">
    <location>
        <begin position="325"/>
        <end position="346"/>
    </location>
</feature>
<comment type="similarity">
    <text evidence="6">Belongs to the ABC-4 integral membrane protein family.</text>
</comment>
<dbReference type="PANTHER" id="PTHR30572">
    <property type="entry name" value="MEMBRANE COMPONENT OF TRANSPORTER-RELATED"/>
    <property type="match status" value="1"/>
</dbReference>
<feature type="domain" description="MacB-like periplasmic core" evidence="9">
    <location>
        <begin position="19"/>
        <end position="237"/>
    </location>
</feature>
<dbReference type="RefSeq" id="WP_246556062.1">
    <property type="nucleotide sequence ID" value="NZ_CP061800.1"/>
</dbReference>
<accession>A0A975BTI0</accession>
<organism evidence="10 11">
    <name type="scientific">Desulfonema magnum</name>
    <dbReference type="NCBI Taxonomy" id="45655"/>
    <lineage>
        <taxon>Bacteria</taxon>
        <taxon>Pseudomonadati</taxon>
        <taxon>Thermodesulfobacteriota</taxon>
        <taxon>Desulfobacteria</taxon>
        <taxon>Desulfobacterales</taxon>
        <taxon>Desulfococcaceae</taxon>
        <taxon>Desulfonema</taxon>
    </lineage>
</organism>
<evidence type="ECO:0000313" key="10">
    <source>
        <dbReference type="EMBL" id="QTA91400.1"/>
    </source>
</evidence>
<evidence type="ECO:0000256" key="1">
    <source>
        <dbReference type="ARBA" id="ARBA00004651"/>
    </source>
</evidence>
<evidence type="ECO:0000256" key="5">
    <source>
        <dbReference type="ARBA" id="ARBA00023136"/>
    </source>
</evidence>
<dbReference type="Pfam" id="PF12704">
    <property type="entry name" value="MacB_PCD"/>
    <property type="match status" value="1"/>
</dbReference>
<evidence type="ECO:0000256" key="3">
    <source>
        <dbReference type="ARBA" id="ARBA00022692"/>
    </source>
</evidence>
<evidence type="ECO:0000256" key="2">
    <source>
        <dbReference type="ARBA" id="ARBA00022475"/>
    </source>
</evidence>
<dbReference type="EMBL" id="CP061800">
    <property type="protein sequence ID" value="QTA91400.1"/>
    <property type="molecule type" value="Genomic_DNA"/>
</dbReference>
<dbReference type="GO" id="GO:0022857">
    <property type="term" value="F:transmembrane transporter activity"/>
    <property type="evidence" value="ECO:0007669"/>
    <property type="project" value="TreeGrafter"/>
</dbReference>
<dbReference type="GO" id="GO:0005886">
    <property type="term" value="C:plasma membrane"/>
    <property type="evidence" value="ECO:0007669"/>
    <property type="project" value="UniProtKB-SubCell"/>
</dbReference>
<evidence type="ECO:0000259" key="9">
    <source>
        <dbReference type="Pfam" id="PF12704"/>
    </source>
</evidence>
<keyword evidence="3 7" id="KW-0812">Transmembrane</keyword>
<protein>
    <submittedName>
        <fullName evidence="10">Permease, MacB-like domain-containing</fullName>
    </submittedName>
</protein>
<evidence type="ECO:0000259" key="8">
    <source>
        <dbReference type="Pfam" id="PF02687"/>
    </source>
</evidence>
<evidence type="ECO:0000256" key="4">
    <source>
        <dbReference type="ARBA" id="ARBA00022989"/>
    </source>
</evidence>
<keyword evidence="4 7" id="KW-1133">Transmembrane helix</keyword>